<accession>A0A2N5UM57</accession>
<dbReference type="AlphaFoldDB" id="A0A2N5UM57"/>
<sequence>MIDVHHISIPVVLLKKRALTELCFDSLPLFVITRAVSKIRYLSSASRSDGQMAEWSKALVLGSPEDQITSLRAWGQIPLCSSFDTKLFSCVFS</sequence>
<gene>
    <name evidence="1" type="ORF">PCASD_09834</name>
</gene>
<comment type="caution">
    <text evidence="1">The sequence shown here is derived from an EMBL/GenBank/DDBJ whole genome shotgun (WGS) entry which is preliminary data.</text>
</comment>
<dbReference type="Proteomes" id="UP000235392">
    <property type="component" value="Unassembled WGS sequence"/>
</dbReference>
<name>A0A2N5UM57_9BASI</name>
<proteinExistence type="predicted"/>
<organism evidence="1 2">
    <name type="scientific">Puccinia coronata f. sp. avenae</name>
    <dbReference type="NCBI Taxonomy" id="200324"/>
    <lineage>
        <taxon>Eukaryota</taxon>
        <taxon>Fungi</taxon>
        <taxon>Dikarya</taxon>
        <taxon>Basidiomycota</taxon>
        <taxon>Pucciniomycotina</taxon>
        <taxon>Pucciniomycetes</taxon>
        <taxon>Pucciniales</taxon>
        <taxon>Pucciniaceae</taxon>
        <taxon>Puccinia</taxon>
    </lineage>
</organism>
<dbReference type="EMBL" id="PGCI01000122">
    <property type="protein sequence ID" value="PLW38850.1"/>
    <property type="molecule type" value="Genomic_DNA"/>
</dbReference>
<evidence type="ECO:0000313" key="1">
    <source>
        <dbReference type="EMBL" id="PLW38850.1"/>
    </source>
</evidence>
<reference evidence="1 2" key="1">
    <citation type="submission" date="2017-11" db="EMBL/GenBank/DDBJ databases">
        <title>De novo assembly and phasing of dikaryotic genomes from two isolates of Puccinia coronata f. sp. avenae, the causal agent of oat crown rust.</title>
        <authorList>
            <person name="Miller M.E."/>
            <person name="Zhang Y."/>
            <person name="Omidvar V."/>
            <person name="Sperschneider J."/>
            <person name="Schwessinger B."/>
            <person name="Raley C."/>
            <person name="Palmer J.M."/>
            <person name="Garnica D."/>
            <person name="Upadhyaya N."/>
            <person name="Rathjen J."/>
            <person name="Taylor J.M."/>
            <person name="Park R.F."/>
            <person name="Dodds P.N."/>
            <person name="Hirsch C.D."/>
            <person name="Kianian S.F."/>
            <person name="Figueroa M."/>
        </authorList>
    </citation>
    <scope>NUCLEOTIDE SEQUENCE [LARGE SCALE GENOMIC DNA]</scope>
    <source>
        <strain evidence="1">12SD80</strain>
    </source>
</reference>
<evidence type="ECO:0000313" key="2">
    <source>
        <dbReference type="Proteomes" id="UP000235392"/>
    </source>
</evidence>
<protein>
    <submittedName>
        <fullName evidence="1">Uncharacterized protein</fullName>
    </submittedName>
</protein>